<proteinExistence type="inferred from homology"/>
<reference evidence="6 7" key="1">
    <citation type="submission" date="2021-08" db="EMBL/GenBank/DDBJ databases">
        <authorList>
            <person name="Peeters C."/>
        </authorList>
    </citation>
    <scope>NUCLEOTIDE SEQUENCE [LARGE SCALE GENOMIC DNA]</scope>
    <source>
        <strain evidence="6 7">LMG 21510</strain>
    </source>
</reference>
<evidence type="ECO:0000256" key="1">
    <source>
        <dbReference type="ARBA" id="ARBA00010923"/>
    </source>
</evidence>
<dbReference type="InterPro" id="IPR052021">
    <property type="entry name" value="Type-I_RS_S_subunit"/>
</dbReference>
<dbReference type="CDD" id="cd17267">
    <property type="entry name" value="RMtype1_S_EcoAO83I-TRD1-CR1_like"/>
    <property type="match status" value="1"/>
</dbReference>
<dbReference type="Pfam" id="PF01420">
    <property type="entry name" value="Methylase_S"/>
    <property type="match status" value="2"/>
</dbReference>
<dbReference type="InterPro" id="IPR044946">
    <property type="entry name" value="Restrct_endonuc_typeI_TRD_sf"/>
</dbReference>
<evidence type="ECO:0000313" key="7">
    <source>
        <dbReference type="Proteomes" id="UP000721236"/>
    </source>
</evidence>
<dbReference type="EMBL" id="CAJZAH010000009">
    <property type="protein sequence ID" value="CAG9183522.1"/>
    <property type="molecule type" value="Genomic_DNA"/>
</dbReference>
<keyword evidence="4" id="KW-0175">Coiled coil</keyword>
<dbReference type="Gene3D" id="3.90.220.20">
    <property type="entry name" value="DNA methylase specificity domains"/>
    <property type="match status" value="2"/>
</dbReference>
<evidence type="ECO:0000256" key="4">
    <source>
        <dbReference type="SAM" id="Coils"/>
    </source>
</evidence>
<evidence type="ECO:0000256" key="2">
    <source>
        <dbReference type="ARBA" id="ARBA00022747"/>
    </source>
</evidence>
<keyword evidence="3" id="KW-0238">DNA-binding</keyword>
<dbReference type="SUPFAM" id="SSF116734">
    <property type="entry name" value="DNA methylase specificity domain"/>
    <property type="match status" value="2"/>
</dbReference>
<evidence type="ECO:0000259" key="5">
    <source>
        <dbReference type="Pfam" id="PF01420"/>
    </source>
</evidence>
<dbReference type="InterPro" id="IPR000055">
    <property type="entry name" value="Restrct_endonuc_typeI_TRD"/>
</dbReference>
<sequence>MTNWHTLPLGKVVTFQRGYDLPHRARKAGGVPLVSSAGITDCHHVAMVEAPGVVTGRYGTIGELFYLDRPFWPLNTTLYVSEFHGNHPKFVYYLLQRFDFHSFSGKSGVPGVNRNDLHEEVVSVPPDIDEQRAIAKALSDVDALLDGLTRLIVKKRALKQATMQQLLTGRTRLQGFREEWKSKRLGEMADIRSGGTPSTADAAAWSGDIPWCTPTDITALAGKKYLGETSRRITDHGLKTSSAEFIPPYSVVMTSRATIGECAINTAPVTTNQGFKNFVPFGETDVDFLYYLLQRQKQGLISLCGGSTFLEIGKGPLCEYEVLVPQSKAEQIAIAAVLSDMDAELAALEARLAKTRALKQAMMQELLTGQTRLLAPEAVHA</sequence>
<keyword evidence="7" id="KW-1185">Reference proteome</keyword>
<dbReference type="RefSeq" id="WP_224044466.1">
    <property type="nucleotide sequence ID" value="NZ_CAJZAH010000009.1"/>
</dbReference>
<organism evidence="6 7">
    <name type="scientific">Cupriavidus respiraculi</name>
    <dbReference type="NCBI Taxonomy" id="195930"/>
    <lineage>
        <taxon>Bacteria</taxon>
        <taxon>Pseudomonadati</taxon>
        <taxon>Pseudomonadota</taxon>
        <taxon>Betaproteobacteria</taxon>
        <taxon>Burkholderiales</taxon>
        <taxon>Burkholderiaceae</taxon>
        <taxon>Cupriavidus</taxon>
    </lineage>
</organism>
<protein>
    <recommendedName>
        <fullName evidence="5">Type I restriction modification DNA specificity domain-containing protein</fullName>
    </recommendedName>
</protein>
<name>A0ABN7ZHK0_9BURK</name>
<dbReference type="PANTHER" id="PTHR30408:SF12">
    <property type="entry name" value="TYPE I RESTRICTION ENZYME MJAVIII SPECIFICITY SUBUNIT"/>
    <property type="match status" value="1"/>
</dbReference>
<dbReference type="PANTHER" id="PTHR30408">
    <property type="entry name" value="TYPE-1 RESTRICTION ENZYME ECOKI SPECIFICITY PROTEIN"/>
    <property type="match status" value="1"/>
</dbReference>
<comment type="caution">
    <text evidence="6">The sequence shown here is derived from an EMBL/GenBank/DDBJ whole genome shotgun (WGS) entry which is preliminary data.</text>
</comment>
<feature type="coiled-coil region" evidence="4">
    <location>
        <begin position="338"/>
        <end position="365"/>
    </location>
</feature>
<dbReference type="Gene3D" id="1.10.287.1120">
    <property type="entry name" value="Bipartite methylase S protein"/>
    <property type="match status" value="2"/>
</dbReference>
<comment type="similarity">
    <text evidence="1">Belongs to the type-I restriction system S methylase family.</text>
</comment>
<keyword evidence="2" id="KW-0680">Restriction system</keyword>
<dbReference type="Proteomes" id="UP000721236">
    <property type="component" value="Unassembled WGS sequence"/>
</dbReference>
<accession>A0ABN7ZHK0</accession>
<feature type="domain" description="Type I restriction modification DNA specificity" evidence="5">
    <location>
        <begin position="178"/>
        <end position="351"/>
    </location>
</feature>
<evidence type="ECO:0000313" key="6">
    <source>
        <dbReference type="EMBL" id="CAG9183522.1"/>
    </source>
</evidence>
<gene>
    <name evidence="6" type="ORF">LMG21510_04867</name>
</gene>
<dbReference type="CDD" id="cd17273">
    <property type="entry name" value="RMtype1_S_EcoJA69PI-TRD1-CR1_like"/>
    <property type="match status" value="1"/>
</dbReference>
<evidence type="ECO:0000256" key="3">
    <source>
        <dbReference type="ARBA" id="ARBA00023125"/>
    </source>
</evidence>
<feature type="domain" description="Type I restriction modification DNA specificity" evidence="5">
    <location>
        <begin position="3"/>
        <end position="145"/>
    </location>
</feature>